<organism evidence="1 2">
    <name type="scientific">Vitis vinifera</name>
    <name type="common">Grape</name>
    <dbReference type="NCBI Taxonomy" id="29760"/>
    <lineage>
        <taxon>Eukaryota</taxon>
        <taxon>Viridiplantae</taxon>
        <taxon>Streptophyta</taxon>
        <taxon>Embryophyta</taxon>
        <taxon>Tracheophyta</taxon>
        <taxon>Spermatophyta</taxon>
        <taxon>Magnoliopsida</taxon>
        <taxon>eudicotyledons</taxon>
        <taxon>Gunneridae</taxon>
        <taxon>Pentapetalae</taxon>
        <taxon>rosids</taxon>
        <taxon>Vitales</taxon>
        <taxon>Vitaceae</taxon>
        <taxon>Viteae</taxon>
        <taxon>Vitis</taxon>
    </lineage>
</organism>
<dbReference type="EMBL" id="QGNW01001772">
    <property type="protein sequence ID" value="RVW31039.1"/>
    <property type="molecule type" value="Genomic_DNA"/>
</dbReference>
<accession>A0A438D6E7</accession>
<gene>
    <name evidence="1" type="primary">VvCHDh000004_50</name>
    <name evidence="1" type="ORF">CK203_093544</name>
</gene>
<protein>
    <submittedName>
        <fullName evidence="1">Putative ribonuclease H protein</fullName>
    </submittedName>
</protein>
<sequence length="384" mass="44008">MKWCISTASFSVLVNDTPTSFFQSSRGLRQRDPLSPYLFVVAMEALSCFIKKTVSGGFLKGCQARGKGGEGVMTYLSRLLMWFEAIYGLKINLEKSELIPVGEVNDIEELALDMGSKVGRLVSSYPGLPLDPLFKPVRLRLEQIQRSFIWGERTLEWKTHLVWWDTVCLYKKKKGLGVKSLTILNKALLSKWSWRYAIEKEALWKRVISGKKEWGLVSSKISFDVGCVGGGCLGFSYPWEGGWSPSFSKPLNDWQVGSAERFLSCLDGMTVNKDKEDRAWVHPRDSFFAWEATWGKALTLDQVQKRGWSLVSWVLPESVRETLLGWHGPFEDKKRRKVWKAEPLCLFWIVWNARNRIAFEGEELFIQRLKSSFVSYLWSEAKGT</sequence>
<reference evidence="1 2" key="1">
    <citation type="journal article" date="2018" name="PLoS Genet.">
        <title>Population sequencing reveals clonal diversity and ancestral inbreeding in the grapevine cultivar Chardonnay.</title>
        <authorList>
            <person name="Roach M.J."/>
            <person name="Johnson D.L."/>
            <person name="Bohlmann J."/>
            <person name="van Vuuren H.J."/>
            <person name="Jones S.J."/>
            <person name="Pretorius I.S."/>
            <person name="Schmidt S.A."/>
            <person name="Borneman A.R."/>
        </authorList>
    </citation>
    <scope>NUCLEOTIDE SEQUENCE [LARGE SCALE GENOMIC DNA]</scope>
    <source>
        <strain evidence="2">cv. Chardonnay</strain>
        <tissue evidence="1">Leaf</tissue>
    </source>
</reference>
<dbReference type="PANTHER" id="PTHR33116">
    <property type="entry name" value="REVERSE TRANSCRIPTASE ZINC-BINDING DOMAIN-CONTAINING PROTEIN-RELATED-RELATED"/>
    <property type="match status" value="1"/>
</dbReference>
<name>A0A438D6E7_VITVI</name>
<evidence type="ECO:0000313" key="2">
    <source>
        <dbReference type="Proteomes" id="UP000288805"/>
    </source>
</evidence>
<dbReference type="PANTHER" id="PTHR33116:SF78">
    <property type="entry name" value="OS12G0587133 PROTEIN"/>
    <property type="match status" value="1"/>
</dbReference>
<dbReference type="Proteomes" id="UP000288805">
    <property type="component" value="Unassembled WGS sequence"/>
</dbReference>
<dbReference type="AlphaFoldDB" id="A0A438D6E7"/>
<evidence type="ECO:0000313" key="1">
    <source>
        <dbReference type="EMBL" id="RVW31039.1"/>
    </source>
</evidence>
<proteinExistence type="predicted"/>
<comment type="caution">
    <text evidence="1">The sequence shown here is derived from an EMBL/GenBank/DDBJ whole genome shotgun (WGS) entry which is preliminary data.</text>
</comment>